<feature type="compositionally biased region" description="Basic and acidic residues" evidence="1">
    <location>
        <begin position="247"/>
        <end position="266"/>
    </location>
</feature>
<feature type="compositionally biased region" description="Polar residues" evidence="1">
    <location>
        <begin position="478"/>
        <end position="509"/>
    </location>
</feature>
<feature type="compositionally biased region" description="Polar residues" evidence="1">
    <location>
        <begin position="174"/>
        <end position="185"/>
    </location>
</feature>
<feature type="compositionally biased region" description="Acidic residues" evidence="1">
    <location>
        <begin position="532"/>
        <end position="543"/>
    </location>
</feature>
<dbReference type="EMBL" id="CAJNOR010003641">
    <property type="protein sequence ID" value="CAF1433637.1"/>
    <property type="molecule type" value="Genomic_DNA"/>
</dbReference>
<feature type="compositionally biased region" description="Basic and acidic residues" evidence="1">
    <location>
        <begin position="64"/>
        <end position="101"/>
    </location>
</feature>
<dbReference type="AlphaFoldDB" id="A0A815NEJ8"/>
<sequence>MSEKILTAREKRVRQKFNSDIELQAYEKRLKDIEKKIRQLVKRAFEIFDENRTISSPLGNGRTNKTEVRSKSLNHSQDDSSIRDGSSLHRRDTEPAKKDSDTSSSSTQEKQPDIVTSDASDLECRVRAYREQLKAKKLELDRLKQRKNKEILRRQEDELKKQIESYDHEIQTLRLQPIQQEQTVPVPSASSSSSSSKKKSESFEKPAVQRPENEDKDFGGETLETPRDERDTQHDAVSISNTNDEPFENKSNYDSRRSSIDNDKLIQDFNTNLQIPSKENEDSVSSSSSISSATSNKPVKSQSPKASSSSSPVSSERSQSSSVSQQDRVESPIQPLTSEAIRSISSISQNRVKSPARSETSTPSYSSAHERIESPPPPAAFEPIVPPTQDLIGSASPPPSPSIVESIKTTKQEHAKSPSPPPLSASESSTSSTDKRVKSPMPPPEAVKSATSSISERIPIENSPSTSSSRSEHTKSSWPHTQDNVKSTASITQKRSSALTIERTQSLNNEYDEDFSEATHSPIETSAKLQIEDIDVESIQEDIEDKHIYHDDNRSSTSKSTEEEQSEILVLVKKSANTTPRQVDEHVQEDQLPPSSPQLQKTLSEDTSHDLSDADERKQQKNATTEVDRLTETLIKTFIDEAISQGTEIVARKNQDLSVKDETEGGSDEDLSDEAHNKEEDVDNVIKILAIQQEFLEQLDAAANGNNEQ</sequence>
<feature type="compositionally biased region" description="Polar residues" evidence="1">
    <location>
        <begin position="518"/>
        <end position="528"/>
    </location>
</feature>
<gene>
    <name evidence="2" type="ORF">XAT740_LOCUS35922</name>
</gene>
<organism evidence="2 3">
    <name type="scientific">Adineta ricciae</name>
    <name type="common">Rotifer</name>
    <dbReference type="NCBI Taxonomy" id="249248"/>
    <lineage>
        <taxon>Eukaryota</taxon>
        <taxon>Metazoa</taxon>
        <taxon>Spiralia</taxon>
        <taxon>Gnathifera</taxon>
        <taxon>Rotifera</taxon>
        <taxon>Eurotatoria</taxon>
        <taxon>Bdelloidea</taxon>
        <taxon>Adinetida</taxon>
        <taxon>Adinetidae</taxon>
        <taxon>Adineta</taxon>
    </lineage>
</organism>
<feature type="compositionally biased region" description="Polar residues" evidence="1">
    <location>
        <begin position="53"/>
        <end position="63"/>
    </location>
</feature>
<feature type="compositionally biased region" description="Basic and acidic residues" evidence="1">
    <location>
        <begin position="544"/>
        <end position="554"/>
    </location>
</feature>
<feature type="region of interest" description="Disordered" evidence="1">
    <location>
        <begin position="174"/>
        <end position="626"/>
    </location>
</feature>
<proteinExistence type="predicted"/>
<comment type="caution">
    <text evidence="2">The sequence shown here is derived from an EMBL/GenBank/DDBJ whole genome shotgun (WGS) entry which is preliminary data.</text>
</comment>
<feature type="compositionally biased region" description="Polar residues" evidence="1">
    <location>
        <begin position="268"/>
        <end position="277"/>
    </location>
</feature>
<feature type="compositionally biased region" description="Basic and acidic residues" evidence="1">
    <location>
        <begin position="211"/>
        <end position="234"/>
    </location>
</feature>
<protein>
    <submittedName>
        <fullName evidence="2">Uncharacterized protein</fullName>
    </submittedName>
</protein>
<feature type="compositionally biased region" description="Low complexity" evidence="1">
    <location>
        <begin position="283"/>
        <end position="325"/>
    </location>
</feature>
<keyword evidence="3" id="KW-1185">Reference proteome</keyword>
<feature type="compositionally biased region" description="Basic and acidic residues" evidence="1">
    <location>
        <begin position="603"/>
        <end position="619"/>
    </location>
</feature>
<evidence type="ECO:0000256" key="1">
    <source>
        <dbReference type="SAM" id="MobiDB-lite"/>
    </source>
</evidence>
<feature type="region of interest" description="Disordered" evidence="1">
    <location>
        <begin position="53"/>
        <end position="119"/>
    </location>
</feature>
<evidence type="ECO:0000313" key="2">
    <source>
        <dbReference type="EMBL" id="CAF1433637.1"/>
    </source>
</evidence>
<feature type="compositionally biased region" description="Basic and acidic residues" evidence="1">
    <location>
        <begin position="650"/>
        <end position="663"/>
    </location>
</feature>
<dbReference type="Proteomes" id="UP000663828">
    <property type="component" value="Unassembled WGS sequence"/>
</dbReference>
<feature type="compositionally biased region" description="Polar residues" evidence="1">
    <location>
        <begin position="343"/>
        <end position="367"/>
    </location>
</feature>
<accession>A0A815NEJ8</accession>
<feature type="non-terminal residue" evidence="2">
    <location>
        <position position="1"/>
    </location>
</feature>
<reference evidence="2" key="1">
    <citation type="submission" date="2021-02" db="EMBL/GenBank/DDBJ databases">
        <authorList>
            <person name="Nowell W R."/>
        </authorList>
    </citation>
    <scope>NUCLEOTIDE SEQUENCE</scope>
</reference>
<name>A0A815NEJ8_ADIRI</name>
<feature type="region of interest" description="Disordered" evidence="1">
    <location>
        <begin position="645"/>
        <end position="679"/>
    </location>
</feature>
<evidence type="ECO:0000313" key="3">
    <source>
        <dbReference type="Proteomes" id="UP000663828"/>
    </source>
</evidence>
<feature type="compositionally biased region" description="Pro residues" evidence="1">
    <location>
        <begin position="374"/>
        <end position="386"/>
    </location>
</feature>